<dbReference type="GO" id="GO:0016020">
    <property type="term" value="C:membrane"/>
    <property type="evidence" value="ECO:0007669"/>
    <property type="project" value="UniProtKB-SubCell"/>
</dbReference>
<evidence type="ECO:0000256" key="1">
    <source>
        <dbReference type="ARBA" id="ARBA00004141"/>
    </source>
</evidence>
<dbReference type="Proteomes" id="UP000663869">
    <property type="component" value="Unassembled WGS sequence"/>
</dbReference>
<dbReference type="AlphaFoldDB" id="A0A818TI89"/>
<dbReference type="SUPFAM" id="SSF103473">
    <property type="entry name" value="MFS general substrate transporter"/>
    <property type="match status" value="1"/>
</dbReference>
<reference evidence="7" key="1">
    <citation type="submission" date="2021-02" db="EMBL/GenBank/DDBJ databases">
        <authorList>
            <person name="Nowell W R."/>
        </authorList>
    </citation>
    <scope>NUCLEOTIDE SEQUENCE</scope>
</reference>
<evidence type="ECO:0000259" key="6">
    <source>
        <dbReference type="PROSITE" id="PS50850"/>
    </source>
</evidence>
<comment type="caution">
    <text evidence="7">The sequence shown here is derived from an EMBL/GenBank/DDBJ whole genome shotgun (WGS) entry which is preliminary data.</text>
</comment>
<keyword evidence="3 5" id="KW-1133">Transmembrane helix</keyword>
<feature type="transmembrane region" description="Helical" evidence="5">
    <location>
        <begin position="405"/>
        <end position="427"/>
    </location>
</feature>
<dbReference type="GO" id="GO:0022857">
    <property type="term" value="F:transmembrane transporter activity"/>
    <property type="evidence" value="ECO:0007669"/>
    <property type="project" value="InterPro"/>
</dbReference>
<dbReference type="PANTHER" id="PTHR10924">
    <property type="entry name" value="MAJOR FACILITATOR SUPERFAMILY PROTEIN-RELATED"/>
    <property type="match status" value="1"/>
</dbReference>
<feature type="transmembrane region" description="Helical" evidence="5">
    <location>
        <begin position="157"/>
        <end position="177"/>
    </location>
</feature>
<proteinExistence type="predicted"/>
<dbReference type="EMBL" id="CAJNYU010003575">
    <property type="protein sequence ID" value="CAF3683423.1"/>
    <property type="molecule type" value="Genomic_DNA"/>
</dbReference>
<sequence length="448" mass="49375">MEQETPVRPTIMATTELTNYRVYRIRWLQLLVYILVTFSYSFHSMTFAPIESETATFFHITSVQVNSLAIIFLFLYVLGSALAIMVYQMFSMRTGMIIGALLNAGVWIRLLALISPSRGYAALLIGQFFPSIAGPFFLNLTAQFATRWFAPQQRDMATALCSMANPLGAAVGSLLPSLVVTDGSSSRQFFILLTIEAAFTTLTTLLLILVIRSEPPSPPSPSEEHHQSINIKEDLIRLLTNRHYVILLFGFALGLAMANSITTVLYQLIQPSGYSSEDAGIFGATLIVAGIFSSCVSGVIMDRTHAYLLMLKVLLVGVCGSAVFFIVVLRPHMFYPLAVSVSLMGLFLLPLLPVSFECAVECTYPVRAEWSTGLLLCAGNVLGAIFIFTHGYLIKLAPVYTLNHIFTPASIFIVIIFFVSASALFTYKGPYLRMEAERMTIPEPSVNT</sequence>
<keyword evidence="4 5" id="KW-0472">Membrane</keyword>
<dbReference type="PROSITE" id="PS50850">
    <property type="entry name" value="MFS"/>
    <property type="match status" value="1"/>
</dbReference>
<feature type="domain" description="Major facilitator superfamily (MFS) profile" evidence="6">
    <location>
        <begin position="29"/>
        <end position="428"/>
    </location>
</feature>
<evidence type="ECO:0000313" key="7">
    <source>
        <dbReference type="EMBL" id="CAF3683423.1"/>
    </source>
</evidence>
<keyword evidence="2 5" id="KW-0812">Transmembrane</keyword>
<feature type="transmembrane region" description="Helical" evidence="5">
    <location>
        <begin position="244"/>
        <end position="269"/>
    </location>
</feature>
<dbReference type="Gene3D" id="1.20.1250.20">
    <property type="entry name" value="MFS general substrate transporter like domains"/>
    <property type="match status" value="2"/>
</dbReference>
<comment type="subcellular location">
    <subcellularLocation>
        <location evidence="1">Membrane</location>
        <topology evidence="1">Multi-pass membrane protein</topology>
    </subcellularLocation>
</comment>
<name>A0A818TI89_9BILA</name>
<feature type="transmembrane region" description="Helical" evidence="5">
    <location>
        <begin position="30"/>
        <end position="48"/>
    </location>
</feature>
<feature type="transmembrane region" description="Helical" evidence="5">
    <location>
        <begin position="307"/>
        <end position="327"/>
    </location>
</feature>
<evidence type="ECO:0000256" key="5">
    <source>
        <dbReference type="SAM" id="Phobius"/>
    </source>
</evidence>
<feature type="transmembrane region" description="Helical" evidence="5">
    <location>
        <begin position="333"/>
        <end position="352"/>
    </location>
</feature>
<dbReference type="InterPro" id="IPR036259">
    <property type="entry name" value="MFS_trans_sf"/>
</dbReference>
<feature type="transmembrane region" description="Helical" evidence="5">
    <location>
        <begin position="120"/>
        <end position="145"/>
    </location>
</feature>
<evidence type="ECO:0000256" key="2">
    <source>
        <dbReference type="ARBA" id="ARBA00022692"/>
    </source>
</evidence>
<feature type="transmembrane region" description="Helical" evidence="5">
    <location>
        <begin position="189"/>
        <end position="211"/>
    </location>
</feature>
<evidence type="ECO:0000313" key="8">
    <source>
        <dbReference type="Proteomes" id="UP000663869"/>
    </source>
</evidence>
<dbReference type="InterPro" id="IPR020846">
    <property type="entry name" value="MFS_dom"/>
</dbReference>
<dbReference type="PANTHER" id="PTHR10924:SF6">
    <property type="entry name" value="SOLUTE CARRIER FAMILY 49 MEMBER A3"/>
    <property type="match status" value="1"/>
</dbReference>
<protein>
    <recommendedName>
        <fullName evidence="6">Major facilitator superfamily (MFS) profile domain-containing protein</fullName>
    </recommendedName>
</protein>
<gene>
    <name evidence="7" type="ORF">FME351_LOCUS26534</name>
</gene>
<feature type="transmembrane region" description="Helical" evidence="5">
    <location>
        <begin position="68"/>
        <end position="87"/>
    </location>
</feature>
<feature type="transmembrane region" description="Helical" evidence="5">
    <location>
        <begin position="94"/>
        <end position="114"/>
    </location>
</feature>
<dbReference type="InterPro" id="IPR011701">
    <property type="entry name" value="MFS"/>
</dbReference>
<feature type="transmembrane region" description="Helical" evidence="5">
    <location>
        <begin position="281"/>
        <end position="300"/>
    </location>
</feature>
<evidence type="ECO:0000256" key="4">
    <source>
        <dbReference type="ARBA" id="ARBA00023136"/>
    </source>
</evidence>
<accession>A0A818TI89</accession>
<dbReference type="InterPro" id="IPR049680">
    <property type="entry name" value="FLVCR1-2_SLC49-like"/>
</dbReference>
<dbReference type="Pfam" id="PF07690">
    <property type="entry name" value="MFS_1"/>
    <property type="match status" value="1"/>
</dbReference>
<evidence type="ECO:0000256" key="3">
    <source>
        <dbReference type="ARBA" id="ARBA00022989"/>
    </source>
</evidence>
<feature type="transmembrane region" description="Helical" evidence="5">
    <location>
        <begin position="373"/>
        <end position="393"/>
    </location>
</feature>
<organism evidence="7 8">
    <name type="scientific">Rotaria socialis</name>
    <dbReference type="NCBI Taxonomy" id="392032"/>
    <lineage>
        <taxon>Eukaryota</taxon>
        <taxon>Metazoa</taxon>
        <taxon>Spiralia</taxon>
        <taxon>Gnathifera</taxon>
        <taxon>Rotifera</taxon>
        <taxon>Eurotatoria</taxon>
        <taxon>Bdelloidea</taxon>
        <taxon>Philodinida</taxon>
        <taxon>Philodinidae</taxon>
        <taxon>Rotaria</taxon>
    </lineage>
</organism>